<sequence length="88" mass="9906">MTVSEVALSVIAVCMVLITIGTIVISVALYRLLKKLEESVDTVNNQLRPAVLELKKTVLNVTEAFQIVEGFVSSVRKFRRKKDKKEEK</sequence>
<organism evidence="2 3">
    <name type="scientific">Phorcysia thermohydrogeniphila</name>
    <dbReference type="NCBI Taxonomy" id="936138"/>
    <lineage>
        <taxon>Bacteria</taxon>
        <taxon>Pseudomonadati</taxon>
        <taxon>Aquificota</taxon>
        <taxon>Aquificia</taxon>
        <taxon>Desulfurobacteriales</taxon>
        <taxon>Desulfurobacteriaceae</taxon>
        <taxon>Phorcysia</taxon>
    </lineage>
</organism>
<dbReference type="EMBL" id="SMFV01000001">
    <property type="protein sequence ID" value="TCK06249.1"/>
    <property type="molecule type" value="Genomic_DNA"/>
</dbReference>
<evidence type="ECO:0008006" key="4">
    <source>
        <dbReference type="Google" id="ProtNLM"/>
    </source>
</evidence>
<accession>A0A4R1GJU3</accession>
<dbReference type="OrthoDB" id="15593at2"/>
<keyword evidence="3" id="KW-1185">Reference proteome</keyword>
<reference evidence="2 3" key="1">
    <citation type="submission" date="2019-03" db="EMBL/GenBank/DDBJ databases">
        <title>Genomic Encyclopedia of Archaeal and Bacterial Type Strains, Phase II (KMG-II): from individual species to whole genera.</title>
        <authorList>
            <person name="Goeker M."/>
        </authorList>
    </citation>
    <scope>NUCLEOTIDE SEQUENCE [LARGE SCALE GENOMIC DNA]</scope>
    <source>
        <strain evidence="2 3">DSM 24425</strain>
    </source>
</reference>
<keyword evidence="1" id="KW-0812">Transmembrane</keyword>
<dbReference type="RefSeq" id="WP_132524614.1">
    <property type="nucleotide sequence ID" value="NZ_SMFV01000001.1"/>
</dbReference>
<keyword evidence="1" id="KW-1133">Transmembrane helix</keyword>
<proteinExistence type="predicted"/>
<gene>
    <name evidence="2" type="ORF">CLV27_0050</name>
</gene>
<dbReference type="Proteomes" id="UP000295777">
    <property type="component" value="Unassembled WGS sequence"/>
</dbReference>
<evidence type="ECO:0000313" key="3">
    <source>
        <dbReference type="Proteomes" id="UP000295777"/>
    </source>
</evidence>
<feature type="transmembrane region" description="Helical" evidence="1">
    <location>
        <begin position="6"/>
        <end position="30"/>
    </location>
</feature>
<evidence type="ECO:0000313" key="2">
    <source>
        <dbReference type="EMBL" id="TCK06249.1"/>
    </source>
</evidence>
<comment type="caution">
    <text evidence="2">The sequence shown here is derived from an EMBL/GenBank/DDBJ whole genome shotgun (WGS) entry which is preliminary data.</text>
</comment>
<name>A0A4R1GJU3_9BACT</name>
<evidence type="ECO:0000256" key="1">
    <source>
        <dbReference type="SAM" id="Phobius"/>
    </source>
</evidence>
<protein>
    <recommendedName>
        <fullName evidence="4">DUF948 domain-containing protein</fullName>
    </recommendedName>
</protein>
<keyword evidence="1" id="KW-0472">Membrane</keyword>
<dbReference type="AlphaFoldDB" id="A0A4R1GJU3"/>